<feature type="compositionally biased region" description="Pro residues" evidence="1">
    <location>
        <begin position="49"/>
        <end position="58"/>
    </location>
</feature>
<evidence type="ECO:0000256" key="2">
    <source>
        <dbReference type="SAM" id="SignalP"/>
    </source>
</evidence>
<feature type="region of interest" description="Disordered" evidence="1">
    <location>
        <begin position="174"/>
        <end position="239"/>
    </location>
</feature>
<organism evidence="3 4">
    <name type="scientific">Paspalum notatum var. saurae</name>
    <dbReference type="NCBI Taxonomy" id="547442"/>
    <lineage>
        <taxon>Eukaryota</taxon>
        <taxon>Viridiplantae</taxon>
        <taxon>Streptophyta</taxon>
        <taxon>Embryophyta</taxon>
        <taxon>Tracheophyta</taxon>
        <taxon>Spermatophyta</taxon>
        <taxon>Magnoliopsida</taxon>
        <taxon>Liliopsida</taxon>
        <taxon>Poales</taxon>
        <taxon>Poaceae</taxon>
        <taxon>PACMAD clade</taxon>
        <taxon>Panicoideae</taxon>
        <taxon>Andropogonodae</taxon>
        <taxon>Paspaleae</taxon>
        <taxon>Paspalinae</taxon>
        <taxon>Paspalum</taxon>
    </lineage>
</organism>
<feature type="compositionally biased region" description="Polar residues" evidence="1">
    <location>
        <begin position="910"/>
        <end position="925"/>
    </location>
</feature>
<name>A0AAQ3UEP8_PASNO</name>
<sequence length="1060" mass="115837">MKVRRLLIVAPVASTAFLRLSWPAASIASPPLSGQQPPPTLPLGLVETAPPPDNPGPNPNLSVTGGERGGGARSGPWAAGGRTLVGEGRGSRPPPPLSAAATSARPAARPTPPLGVPGLAMPAGGAARKRRLPWPEKAWLGGAGPECPSSGAVRRWTVWSFVAASCWCSARGRRRCGGGGGGRCRRGATAPPPHTRAGRRGRAGDRRGRRRQRTRSRGEEWPFQRPHGKEEGRRASDRLGEERRHVWRHCWDEAVFDASLADWFCYQCQQRHGEVTRGTSMEKAFSERQPGHQTITKRIKSASDAAVWRNGKKKPYTPKTLSLKEMSSSSPQKKPTMRGNSANGKGAKMNSTSVTRIHAKALQSYETFGTETANNQPTPVIVNCLGYKLGDIDLLKARRNRKPKKASQSVTPPLKGLSVMEKNDVSGSKKLKHLSPKPEHGNAVNDRSGGRLNCMVTSGRSSFKRTDHCDQTNQHAPVGCKSTKVNAVKGKRTSVGRNKYRSAALLTDYKDKCEGHRSVLDSLAQEREAGQSRFQQYCRASNEPPKPLDPANFVLADGATKDESSGAIQKSGKKSQRKRRRLILQKDDDDDDDDTELETAEEVWLESVRPQAPKYDGPTTEHMLDTDYYVEEAKLTGDISNQNPNNGRPVDGSKDEDEEALMGAAFPNSSENDVCGLNDGANLASETAVANDHPPQSATISSSEYANPYIYAQPVDEPVWSQNEVSNGLVNEIIESDSALKVTVGNQGKHYLWGVFKRRKETSERGVAAREPDGTACAIEGWKPQDHHLLNQQDGSDCALQEQHPLNQQDLDQCESPHREACAADHVENWQLLIDRNPDGQIDQGITSSSPEFNSSSVTEPSPDGDHGQPLSSSGPPTTQVFHFVIPPTPRARQLIQELASEGALLSSVQEESTVPADHTSTCSSAGVGHGLNHDAGRQRPHHQYMDFIGTGIVEHPQLDVVASDACLELFPVRQEQIGWAHGEEGSRMEEVDLELSLAAPAPPPPPVRHQQQCKEEKTQQKILNTNNKSKGYKKVNKEKQMKYSHMKVSLVYMVFVQFR</sequence>
<feature type="compositionally biased region" description="Polar residues" evidence="1">
    <location>
        <begin position="870"/>
        <end position="881"/>
    </location>
</feature>
<feature type="compositionally biased region" description="Basic and acidic residues" evidence="1">
    <location>
        <begin position="216"/>
        <end position="239"/>
    </location>
</feature>
<feature type="region of interest" description="Disordered" evidence="1">
    <location>
        <begin position="910"/>
        <end position="939"/>
    </location>
</feature>
<evidence type="ECO:0000256" key="1">
    <source>
        <dbReference type="SAM" id="MobiDB-lite"/>
    </source>
</evidence>
<feature type="region of interest" description="Disordered" evidence="1">
    <location>
        <begin position="398"/>
        <end position="452"/>
    </location>
</feature>
<keyword evidence="2" id="KW-0732">Signal</keyword>
<dbReference type="AlphaFoldDB" id="A0AAQ3UEP8"/>
<reference evidence="3 4" key="1">
    <citation type="submission" date="2024-02" db="EMBL/GenBank/DDBJ databases">
        <title>High-quality chromosome-scale genome assembly of Pensacola bahiagrass (Paspalum notatum Flugge var. saurae).</title>
        <authorList>
            <person name="Vega J.M."/>
            <person name="Podio M."/>
            <person name="Orjuela J."/>
            <person name="Siena L.A."/>
            <person name="Pessino S.C."/>
            <person name="Combes M.C."/>
            <person name="Mariac C."/>
            <person name="Albertini E."/>
            <person name="Pupilli F."/>
            <person name="Ortiz J.P.A."/>
            <person name="Leblanc O."/>
        </authorList>
    </citation>
    <scope>NUCLEOTIDE SEQUENCE [LARGE SCALE GENOMIC DNA]</scope>
    <source>
        <strain evidence="3">R1</strain>
        <tissue evidence="3">Leaf</tissue>
    </source>
</reference>
<evidence type="ECO:0000313" key="3">
    <source>
        <dbReference type="EMBL" id="WVZ88464.1"/>
    </source>
</evidence>
<feature type="compositionally biased region" description="Acidic residues" evidence="1">
    <location>
        <begin position="587"/>
        <end position="601"/>
    </location>
</feature>
<proteinExistence type="predicted"/>
<feature type="compositionally biased region" description="Polar residues" evidence="1">
    <location>
        <begin position="325"/>
        <end position="352"/>
    </location>
</feature>
<feature type="compositionally biased region" description="Basic residues" evidence="1">
    <location>
        <begin position="196"/>
        <end position="215"/>
    </location>
</feature>
<feature type="region of interest" description="Disordered" evidence="1">
    <location>
        <begin position="560"/>
        <end position="601"/>
    </location>
</feature>
<gene>
    <name evidence="3" type="ORF">U9M48_034984</name>
</gene>
<feature type="region of interest" description="Disordered" evidence="1">
    <location>
        <begin position="838"/>
        <end position="882"/>
    </location>
</feature>
<feature type="signal peptide" evidence="2">
    <location>
        <begin position="1"/>
        <end position="28"/>
    </location>
</feature>
<evidence type="ECO:0000313" key="4">
    <source>
        <dbReference type="Proteomes" id="UP001341281"/>
    </source>
</evidence>
<feature type="compositionally biased region" description="Basic residues" evidence="1">
    <location>
        <begin position="571"/>
        <end position="583"/>
    </location>
</feature>
<feature type="compositionally biased region" description="Polar residues" evidence="1">
    <location>
        <begin position="844"/>
        <end position="860"/>
    </location>
</feature>
<feature type="region of interest" description="Disordered" evidence="1">
    <location>
        <begin position="309"/>
        <end position="352"/>
    </location>
</feature>
<keyword evidence="4" id="KW-1185">Reference proteome</keyword>
<dbReference type="Proteomes" id="UP001341281">
    <property type="component" value="Chromosome 08"/>
</dbReference>
<accession>A0AAQ3UEP8</accession>
<feature type="region of interest" description="Disordered" evidence="1">
    <location>
        <begin position="29"/>
        <end position="125"/>
    </location>
</feature>
<dbReference type="EMBL" id="CP144752">
    <property type="protein sequence ID" value="WVZ88464.1"/>
    <property type="molecule type" value="Genomic_DNA"/>
</dbReference>
<feature type="chain" id="PRO_5042905276" evidence="2">
    <location>
        <begin position="29"/>
        <end position="1060"/>
    </location>
</feature>
<feature type="compositionally biased region" description="Low complexity" evidence="1">
    <location>
        <begin position="98"/>
        <end position="108"/>
    </location>
</feature>
<protein>
    <submittedName>
        <fullName evidence="3">Uncharacterized protein</fullName>
    </submittedName>
</protein>